<dbReference type="RefSeq" id="WP_085806919.1">
    <property type="nucleotide sequence ID" value="NZ_FWFX01000011.1"/>
</dbReference>
<evidence type="ECO:0000256" key="6">
    <source>
        <dbReference type="SAM" id="MobiDB-lite"/>
    </source>
</evidence>
<dbReference type="AlphaFoldDB" id="A0A1X6ZUP3"/>
<dbReference type="InterPro" id="IPR012349">
    <property type="entry name" value="Split_barrel_FMN-bd"/>
</dbReference>
<dbReference type="Gene3D" id="2.30.110.10">
    <property type="entry name" value="Electron Transport, Fmn-binding Protein, Chain A"/>
    <property type="match status" value="1"/>
</dbReference>
<evidence type="ECO:0000259" key="7">
    <source>
        <dbReference type="Pfam" id="PF01243"/>
    </source>
</evidence>
<keyword evidence="4" id="KW-0560">Oxidoreductase</keyword>
<reference evidence="8 9" key="1">
    <citation type="submission" date="2017-03" db="EMBL/GenBank/DDBJ databases">
        <authorList>
            <person name="Afonso C.L."/>
            <person name="Miller P.J."/>
            <person name="Scott M.A."/>
            <person name="Spackman E."/>
            <person name="Goraichik I."/>
            <person name="Dimitrov K.M."/>
            <person name="Suarez D.L."/>
            <person name="Swayne D.E."/>
        </authorList>
    </citation>
    <scope>NUCLEOTIDE SEQUENCE [LARGE SCALE GENOMIC DNA]</scope>
    <source>
        <strain evidence="8 9">CECT 7450</strain>
    </source>
</reference>
<evidence type="ECO:0000256" key="5">
    <source>
        <dbReference type="ARBA" id="ARBA00023096"/>
    </source>
</evidence>
<feature type="region of interest" description="Disordered" evidence="6">
    <location>
        <begin position="122"/>
        <end position="142"/>
    </location>
</feature>
<evidence type="ECO:0000313" key="9">
    <source>
        <dbReference type="Proteomes" id="UP000193061"/>
    </source>
</evidence>
<evidence type="ECO:0000256" key="2">
    <source>
        <dbReference type="ARBA" id="ARBA00022630"/>
    </source>
</evidence>
<evidence type="ECO:0000256" key="1">
    <source>
        <dbReference type="ARBA" id="ARBA00001917"/>
    </source>
</evidence>
<evidence type="ECO:0000256" key="4">
    <source>
        <dbReference type="ARBA" id="ARBA00023002"/>
    </source>
</evidence>
<gene>
    <name evidence="8" type="ORF">ROA7450_03239</name>
</gene>
<dbReference type="GO" id="GO:0010181">
    <property type="term" value="F:FMN binding"/>
    <property type="evidence" value="ECO:0007669"/>
    <property type="project" value="InterPro"/>
</dbReference>
<dbReference type="Proteomes" id="UP000193061">
    <property type="component" value="Unassembled WGS sequence"/>
</dbReference>
<protein>
    <submittedName>
        <fullName evidence="8">Pyridoxamine 5'-phosphate oxidase</fullName>
    </submittedName>
</protein>
<evidence type="ECO:0000313" key="8">
    <source>
        <dbReference type="EMBL" id="SLN62027.1"/>
    </source>
</evidence>
<keyword evidence="2" id="KW-0285">Flavoprotein</keyword>
<keyword evidence="9" id="KW-1185">Reference proteome</keyword>
<accession>A0A1X6ZUP3</accession>
<dbReference type="PANTHER" id="PTHR10851">
    <property type="entry name" value="PYRIDOXINE-5-PHOSPHATE OXIDASE"/>
    <property type="match status" value="1"/>
</dbReference>
<dbReference type="InterPro" id="IPR000659">
    <property type="entry name" value="Pyridox_Oxase"/>
</dbReference>
<dbReference type="GO" id="GO:0008615">
    <property type="term" value="P:pyridoxine biosynthetic process"/>
    <property type="evidence" value="ECO:0007669"/>
    <property type="project" value="UniProtKB-KW"/>
</dbReference>
<dbReference type="SUPFAM" id="SSF50475">
    <property type="entry name" value="FMN-binding split barrel"/>
    <property type="match status" value="1"/>
</dbReference>
<keyword evidence="3" id="KW-0288">FMN</keyword>
<name>A0A1X6ZUP3_9RHOB</name>
<comment type="cofactor">
    <cofactor evidence="1">
        <name>FMN</name>
        <dbReference type="ChEBI" id="CHEBI:58210"/>
    </cofactor>
</comment>
<evidence type="ECO:0000256" key="3">
    <source>
        <dbReference type="ARBA" id="ARBA00022643"/>
    </source>
</evidence>
<dbReference type="GO" id="GO:0004733">
    <property type="term" value="F:pyridoxamine phosphate oxidase activity"/>
    <property type="evidence" value="ECO:0007669"/>
    <property type="project" value="InterPro"/>
</dbReference>
<organism evidence="8 9">
    <name type="scientific">Roseovarius albus</name>
    <dbReference type="NCBI Taxonomy" id="1247867"/>
    <lineage>
        <taxon>Bacteria</taxon>
        <taxon>Pseudomonadati</taxon>
        <taxon>Pseudomonadota</taxon>
        <taxon>Alphaproteobacteria</taxon>
        <taxon>Rhodobacterales</taxon>
        <taxon>Roseobacteraceae</taxon>
        <taxon>Roseovarius</taxon>
    </lineage>
</organism>
<dbReference type="OrthoDB" id="5120525at2"/>
<dbReference type="InterPro" id="IPR011576">
    <property type="entry name" value="Pyridox_Oxase_N"/>
</dbReference>
<keyword evidence="5" id="KW-0664">Pyridoxine biosynthesis</keyword>
<feature type="compositionally biased region" description="Basic and acidic residues" evidence="6">
    <location>
        <begin position="133"/>
        <end position="142"/>
    </location>
</feature>
<sequence length="192" mass="21245">MTKSLVQLNSDCWQQLAKASQSPSSHYRYPSLSTVGLDGSAQSRIVVLRHVTPARRELVFYTDINSKKWPELRKNPRTSVLAYDATDRTQLRMNGRVALLGPEADLTRQYWRALPEHARRDYTGGPLGELDEADKTDPAVAKGDRGSNAFGVLLVTVNDLDWLKLAKEGNPQAKFTYGASGNVASAIWVKSA</sequence>
<dbReference type="EMBL" id="FWFX01000011">
    <property type="protein sequence ID" value="SLN62027.1"/>
    <property type="molecule type" value="Genomic_DNA"/>
</dbReference>
<proteinExistence type="predicted"/>
<dbReference type="PANTHER" id="PTHR10851:SF3">
    <property type="entry name" value="PYRIDOXINE_PYRIDOXAMINE 5'-PHOSPHATE OXIDASE 2"/>
    <property type="match status" value="1"/>
</dbReference>
<dbReference type="Pfam" id="PF01243">
    <property type="entry name" value="PNPOx_N"/>
    <property type="match status" value="1"/>
</dbReference>
<feature type="domain" description="Pyridoxamine 5'-phosphate oxidase N-terminal" evidence="7">
    <location>
        <begin position="31"/>
        <end position="126"/>
    </location>
</feature>